<feature type="domain" description="C2H2-type" evidence="2">
    <location>
        <begin position="37"/>
        <end position="66"/>
    </location>
</feature>
<dbReference type="Gene3D" id="3.30.160.60">
    <property type="entry name" value="Classic Zinc Finger"/>
    <property type="match status" value="1"/>
</dbReference>
<accession>A0A067MI10</accession>
<dbReference type="EMBL" id="KL198038">
    <property type="protein sequence ID" value="KDQ14315.1"/>
    <property type="molecule type" value="Genomic_DNA"/>
</dbReference>
<dbReference type="SUPFAM" id="SSF57667">
    <property type="entry name" value="beta-beta-alpha zinc fingers"/>
    <property type="match status" value="1"/>
</dbReference>
<dbReference type="PROSITE" id="PS50157">
    <property type="entry name" value="ZINC_FINGER_C2H2_2"/>
    <property type="match status" value="1"/>
</dbReference>
<proteinExistence type="predicted"/>
<dbReference type="OrthoDB" id="5803930at2759"/>
<dbReference type="AlphaFoldDB" id="A0A067MI10"/>
<keyword evidence="1" id="KW-0479">Metal-binding</keyword>
<organism evidence="3 4">
    <name type="scientific">Botryobasidium botryosum (strain FD-172 SS1)</name>
    <dbReference type="NCBI Taxonomy" id="930990"/>
    <lineage>
        <taxon>Eukaryota</taxon>
        <taxon>Fungi</taxon>
        <taxon>Dikarya</taxon>
        <taxon>Basidiomycota</taxon>
        <taxon>Agaricomycotina</taxon>
        <taxon>Agaricomycetes</taxon>
        <taxon>Cantharellales</taxon>
        <taxon>Botryobasidiaceae</taxon>
        <taxon>Botryobasidium</taxon>
    </lineage>
</organism>
<protein>
    <recommendedName>
        <fullName evidence="2">C2H2-type domain-containing protein</fullName>
    </recommendedName>
</protein>
<dbReference type="SMART" id="SM00355">
    <property type="entry name" value="ZnF_C2H2"/>
    <property type="match status" value="2"/>
</dbReference>
<dbReference type="HOGENOM" id="CLU_1895856_0_0_1"/>
<evidence type="ECO:0000259" key="2">
    <source>
        <dbReference type="PROSITE" id="PS50157"/>
    </source>
</evidence>
<evidence type="ECO:0000256" key="1">
    <source>
        <dbReference type="PROSITE-ProRule" id="PRU00042"/>
    </source>
</evidence>
<dbReference type="Proteomes" id="UP000027195">
    <property type="component" value="Unassembled WGS sequence"/>
</dbReference>
<dbReference type="InterPro" id="IPR013087">
    <property type="entry name" value="Znf_C2H2_type"/>
</dbReference>
<keyword evidence="4" id="KW-1185">Reference proteome</keyword>
<evidence type="ECO:0000313" key="3">
    <source>
        <dbReference type="EMBL" id="KDQ14315.1"/>
    </source>
</evidence>
<keyword evidence="1" id="KW-0863">Zinc-finger</keyword>
<evidence type="ECO:0000313" key="4">
    <source>
        <dbReference type="Proteomes" id="UP000027195"/>
    </source>
</evidence>
<sequence length="134" mass="14718">MAPLRPQRRGNVCAFCGKRLVHLKRHVNDVHTQDTKYRCNFEGCTFEATQKANLSKHRKIHDLEETGGTAFAVSSVDTDASLGSHSISAAQAIPGVLVENSDLPGPSQGIFMGEGFSPPPRPLHPLRFILNERE</sequence>
<dbReference type="GO" id="GO:0008270">
    <property type="term" value="F:zinc ion binding"/>
    <property type="evidence" value="ECO:0007669"/>
    <property type="project" value="UniProtKB-KW"/>
</dbReference>
<dbReference type="InParanoid" id="A0A067MI10"/>
<reference evidence="4" key="1">
    <citation type="journal article" date="2014" name="Proc. Natl. Acad. Sci. U.S.A.">
        <title>Extensive sampling of basidiomycete genomes demonstrates inadequacy of the white-rot/brown-rot paradigm for wood decay fungi.</title>
        <authorList>
            <person name="Riley R."/>
            <person name="Salamov A.A."/>
            <person name="Brown D.W."/>
            <person name="Nagy L.G."/>
            <person name="Floudas D."/>
            <person name="Held B.W."/>
            <person name="Levasseur A."/>
            <person name="Lombard V."/>
            <person name="Morin E."/>
            <person name="Otillar R."/>
            <person name="Lindquist E.A."/>
            <person name="Sun H."/>
            <person name="LaButti K.M."/>
            <person name="Schmutz J."/>
            <person name="Jabbour D."/>
            <person name="Luo H."/>
            <person name="Baker S.E."/>
            <person name="Pisabarro A.G."/>
            <person name="Walton J.D."/>
            <person name="Blanchette R.A."/>
            <person name="Henrissat B."/>
            <person name="Martin F."/>
            <person name="Cullen D."/>
            <person name="Hibbett D.S."/>
            <person name="Grigoriev I.V."/>
        </authorList>
    </citation>
    <scope>NUCLEOTIDE SEQUENCE [LARGE SCALE GENOMIC DNA]</scope>
    <source>
        <strain evidence="4">FD-172 SS1</strain>
    </source>
</reference>
<gene>
    <name evidence="3" type="ORF">BOTBODRAFT_187949</name>
</gene>
<dbReference type="InterPro" id="IPR036236">
    <property type="entry name" value="Znf_C2H2_sf"/>
</dbReference>
<keyword evidence="1" id="KW-0862">Zinc</keyword>
<name>A0A067MI10_BOTB1</name>